<evidence type="ECO:0000256" key="1">
    <source>
        <dbReference type="ARBA" id="ARBA00004245"/>
    </source>
</evidence>
<sequence length="79" mass="8842">KVEDILKRIQAHSGVIATMVINDEGVPIRTTLDNSTTVQHAGLLHPLTMNVRSAVRHLDPENDLNLLRIRSKKHEIMVA</sequence>
<dbReference type="PANTHER" id="PTHR10779">
    <property type="entry name" value="DYNEIN LIGHT CHAIN ROADBLOCK"/>
    <property type="match status" value="1"/>
</dbReference>
<comment type="similarity">
    <text evidence="2">Belongs to the GAMAD family.</text>
</comment>
<dbReference type="InterPro" id="IPR004942">
    <property type="entry name" value="Roadblock/LAMTOR2_dom"/>
</dbReference>
<dbReference type="AlphaFoldDB" id="A0A7L3FEG8"/>
<keyword evidence="6" id="KW-0243">Dynein</keyword>
<dbReference type="SUPFAM" id="SSF103196">
    <property type="entry name" value="Roadblock/LC7 domain"/>
    <property type="match status" value="1"/>
</dbReference>
<organism evidence="11 12">
    <name type="scientific">Zapornia atra</name>
    <name type="common">Henderson crake</name>
    <dbReference type="NCBI Taxonomy" id="2585822"/>
    <lineage>
        <taxon>Eukaryota</taxon>
        <taxon>Metazoa</taxon>
        <taxon>Chordata</taxon>
        <taxon>Craniata</taxon>
        <taxon>Vertebrata</taxon>
        <taxon>Euteleostomi</taxon>
        <taxon>Archelosauria</taxon>
        <taxon>Archosauria</taxon>
        <taxon>Dinosauria</taxon>
        <taxon>Saurischia</taxon>
        <taxon>Theropoda</taxon>
        <taxon>Coelurosauria</taxon>
        <taxon>Aves</taxon>
        <taxon>Neognathae</taxon>
        <taxon>Neoaves</taxon>
        <taxon>Gruiformes</taxon>
        <taxon>Rallidae</taxon>
        <taxon>Zapornia</taxon>
    </lineage>
</organism>
<feature type="non-terminal residue" evidence="11">
    <location>
        <position position="79"/>
    </location>
</feature>
<dbReference type="Pfam" id="PF03259">
    <property type="entry name" value="Robl_LC7"/>
    <property type="match status" value="1"/>
</dbReference>
<evidence type="ECO:0000256" key="3">
    <source>
        <dbReference type="ARBA" id="ARBA00022448"/>
    </source>
</evidence>
<evidence type="ECO:0000256" key="4">
    <source>
        <dbReference type="ARBA" id="ARBA00022490"/>
    </source>
</evidence>
<dbReference type="EMBL" id="VZTU01016552">
    <property type="protein sequence ID" value="NXT79256.1"/>
    <property type="molecule type" value="Genomic_DNA"/>
</dbReference>
<dbReference type="GO" id="GO:0005874">
    <property type="term" value="C:microtubule"/>
    <property type="evidence" value="ECO:0007669"/>
    <property type="project" value="UniProtKB-KW"/>
</dbReference>
<feature type="domain" description="Roadblock/LAMTOR2" evidence="10">
    <location>
        <begin position="2"/>
        <end position="79"/>
    </location>
</feature>
<comment type="subcellular location">
    <subcellularLocation>
        <location evidence="1">Cytoplasm</location>
        <location evidence="1">Cytoskeleton</location>
    </subcellularLocation>
</comment>
<keyword evidence="4" id="KW-0963">Cytoplasm</keyword>
<dbReference type="Proteomes" id="UP000557426">
    <property type="component" value="Unassembled WGS sequence"/>
</dbReference>
<proteinExistence type="inferred from homology"/>
<name>A0A7L3FEG8_9GRUI</name>
<evidence type="ECO:0000313" key="11">
    <source>
        <dbReference type="EMBL" id="NXT79256.1"/>
    </source>
</evidence>
<evidence type="ECO:0000256" key="9">
    <source>
        <dbReference type="ARBA" id="ARBA00025362"/>
    </source>
</evidence>
<dbReference type="Gene3D" id="3.30.450.30">
    <property type="entry name" value="Dynein light chain 2a, cytoplasmic"/>
    <property type="match status" value="1"/>
</dbReference>
<comment type="function">
    <text evidence="9">Acts as one of several non-catalytic accessory components of the cytoplasmic dynein 1 complex that are thought to be involved in linking dynein to cargos and to adapter proteins that regulate dynein function. Cytoplasmic dynein 1 acts as a motor for the intracellular retrograde motility of vesicles and organelles along microtubules.</text>
</comment>
<evidence type="ECO:0000256" key="7">
    <source>
        <dbReference type="ARBA" id="ARBA00023175"/>
    </source>
</evidence>
<keyword evidence="5" id="KW-0493">Microtubule</keyword>
<comment type="caution">
    <text evidence="11">The sequence shown here is derived from an EMBL/GenBank/DDBJ whole genome shotgun (WGS) entry which is preliminary data.</text>
</comment>
<dbReference type="InterPro" id="IPR016561">
    <property type="entry name" value="DYNLRB1/2"/>
</dbReference>
<evidence type="ECO:0000256" key="6">
    <source>
        <dbReference type="ARBA" id="ARBA00023017"/>
    </source>
</evidence>
<evidence type="ECO:0000259" key="10">
    <source>
        <dbReference type="SMART" id="SM00960"/>
    </source>
</evidence>
<keyword evidence="12" id="KW-1185">Reference proteome</keyword>
<dbReference type="GO" id="GO:0007018">
    <property type="term" value="P:microtubule-based movement"/>
    <property type="evidence" value="ECO:0007669"/>
    <property type="project" value="InterPro"/>
</dbReference>
<accession>A0A7L3FEG8</accession>
<keyword evidence="3" id="KW-0813">Transport</keyword>
<feature type="non-terminal residue" evidence="11">
    <location>
        <position position="1"/>
    </location>
</feature>
<dbReference type="PIRSF" id="PIRSF009998">
    <property type="entry name" value="DLC7"/>
    <property type="match status" value="1"/>
</dbReference>
<gene>
    <name evidence="11" type="primary">Dynlrb2</name>
    <name evidence="11" type="ORF">ZAPATR_R09145</name>
</gene>
<keyword evidence="8" id="KW-0206">Cytoskeleton</keyword>
<evidence type="ECO:0000256" key="8">
    <source>
        <dbReference type="ARBA" id="ARBA00023212"/>
    </source>
</evidence>
<reference evidence="11 12" key="1">
    <citation type="submission" date="2019-09" db="EMBL/GenBank/DDBJ databases">
        <title>Bird 10,000 Genomes (B10K) Project - Family phase.</title>
        <authorList>
            <person name="Zhang G."/>
        </authorList>
    </citation>
    <scope>NUCLEOTIDE SEQUENCE [LARGE SCALE GENOMIC DNA]</scope>
    <source>
        <strain evidence="11">B10K-DU-011-47</strain>
        <tissue evidence="11">Mixed tissue sample</tissue>
    </source>
</reference>
<dbReference type="GO" id="GO:0005868">
    <property type="term" value="C:cytoplasmic dynein complex"/>
    <property type="evidence" value="ECO:0007669"/>
    <property type="project" value="InterPro"/>
</dbReference>
<protein>
    <submittedName>
        <fullName evidence="11">DLRB2 protein</fullName>
    </submittedName>
</protein>
<evidence type="ECO:0000256" key="2">
    <source>
        <dbReference type="ARBA" id="ARBA00007191"/>
    </source>
</evidence>
<evidence type="ECO:0000313" key="12">
    <source>
        <dbReference type="Proteomes" id="UP000557426"/>
    </source>
</evidence>
<evidence type="ECO:0000256" key="5">
    <source>
        <dbReference type="ARBA" id="ARBA00022701"/>
    </source>
</evidence>
<dbReference type="SMART" id="SM00960">
    <property type="entry name" value="Robl_LC7"/>
    <property type="match status" value="1"/>
</dbReference>
<keyword evidence="7" id="KW-0505">Motor protein</keyword>